<gene>
    <name evidence="2" type="ORF">AKJ09_10534</name>
</gene>
<protein>
    <submittedName>
        <fullName evidence="2">Uncharacterized protein</fullName>
    </submittedName>
</protein>
<sequence>MQRGTAQIFLGIGLILMGILGLKLTDLNLWWIAIALGGVVGTHGGISISQTARV</sequence>
<dbReference type="AlphaFoldDB" id="A0A0K1QDL6"/>
<keyword evidence="1" id="KW-1133">Transmembrane helix</keyword>
<feature type="transmembrane region" description="Helical" evidence="1">
    <location>
        <begin position="7"/>
        <end position="24"/>
    </location>
</feature>
<keyword evidence="3" id="KW-1185">Reference proteome</keyword>
<evidence type="ECO:0000313" key="2">
    <source>
        <dbReference type="EMBL" id="AKV03871.1"/>
    </source>
</evidence>
<name>A0A0K1QDL6_9BACT</name>
<dbReference type="KEGG" id="llu:AKJ09_10534"/>
<evidence type="ECO:0000256" key="1">
    <source>
        <dbReference type="SAM" id="Phobius"/>
    </source>
</evidence>
<dbReference type="Proteomes" id="UP000064967">
    <property type="component" value="Chromosome"/>
</dbReference>
<keyword evidence="1" id="KW-0812">Transmembrane</keyword>
<dbReference type="EMBL" id="CP012333">
    <property type="protein sequence ID" value="AKV03871.1"/>
    <property type="molecule type" value="Genomic_DNA"/>
</dbReference>
<feature type="transmembrane region" description="Helical" evidence="1">
    <location>
        <begin position="30"/>
        <end position="48"/>
    </location>
</feature>
<keyword evidence="1" id="KW-0472">Membrane</keyword>
<reference evidence="2 3" key="1">
    <citation type="submission" date="2015-08" db="EMBL/GenBank/DDBJ databases">
        <authorList>
            <person name="Babu N.S."/>
            <person name="Beckwith C.J."/>
            <person name="Beseler K.G."/>
            <person name="Brison A."/>
            <person name="Carone J.V."/>
            <person name="Caskin T.P."/>
            <person name="Diamond M."/>
            <person name="Durham M.E."/>
            <person name="Foxe J.M."/>
            <person name="Go M."/>
            <person name="Henderson B.A."/>
            <person name="Jones I.B."/>
            <person name="McGettigan J.A."/>
            <person name="Micheletti S.J."/>
            <person name="Nasrallah M.E."/>
            <person name="Ortiz D."/>
            <person name="Piller C.R."/>
            <person name="Privatt S.R."/>
            <person name="Schneider S.L."/>
            <person name="Sharp S."/>
            <person name="Smith T.C."/>
            <person name="Stanton J.D."/>
            <person name="Ullery H.E."/>
            <person name="Wilson R.J."/>
            <person name="Serrano M.G."/>
            <person name="Buck G."/>
            <person name="Lee V."/>
            <person name="Wang Y."/>
            <person name="Carvalho R."/>
            <person name="Voegtly L."/>
            <person name="Shi R."/>
            <person name="Duckworth R."/>
            <person name="Johnson A."/>
            <person name="Loviza R."/>
            <person name="Walstead R."/>
            <person name="Shah Z."/>
            <person name="Kiflezghi M."/>
            <person name="Wade K."/>
            <person name="Ball S.L."/>
            <person name="Bradley K.W."/>
            <person name="Asai D.J."/>
            <person name="Bowman C.A."/>
            <person name="Russell D.A."/>
            <person name="Pope W.H."/>
            <person name="Jacobs-Sera D."/>
            <person name="Hendrix R.W."/>
            <person name="Hatfull G.F."/>
        </authorList>
    </citation>
    <scope>NUCLEOTIDE SEQUENCE [LARGE SCALE GENOMIC DNA]</scope>
    <source>
        <strain evidence="2 3">DSM 27648</strain>
    </source>
</reference>
<proteinExistence type="predicted"/>
<evidence type="ECO:0000313" key="3">
    <source>
        <dbReference type="Proteomes" id="UP000064967"/>
    </source>
</evidence>
<accession>A0A0K1QDL6</accession>
<dbReference type="STRING" id="1391654.AKJ09_10534"/>
<organism evidence="2 3">
    <name type="scientific">Labilithrix luteola</name>
    <dbReference type="NCBI Taxonomy" id="1391654"/>
    <lineage>
        <taxon>Bacteria</taxon>
        <taxon>Pseudomonadati</taxon>
        <taxon>Myxococcota</taxon>
        <taxon>Polyangia</taxon>
        <taxon>Polyangiales</taxon>
        <taxon>Labilitrichaceae</taxon>
        <taxon>Labilithrix</taxon>
    </lineage>
</organism>
<dbReference type="RefSeq" id="WP_169928546.1">
    <property type="nucleotide sequence ID" value="NZ_CP012333.1"/>
</dbReference>